<evidence type="ECO:0000313" key="5">
    <source>
        <dbReference type="Proteomes" id="UP000607311"/>
    </source>
</evidence>
<protein>
    <recommendedName>
        <fullName evidence="3">DM13 domain-containing protein</fullName>
    </recommendedName>
</protein>
<sequence>MLIRRLFRTPLTWIAITVLAAGSAFGLYWFQPWKLLTDAEVAERLSTVATPATSAAPTGSATPTSSAPPASPDAAAATLVSSGDFISHEHDTSGSARIVRTADGQHRLELVGLDTSNGPDLRVWLTDQPVIEGRDGWHVFDDGHWVELGRLKGNRGDQGYAIPNDVDLSDLTSVSIWCKRFAVSFGAATLG</sequence>
<accession>A0A9W5UTQ7</accession>
<evidence type="ECO:0000259" key="3">
    <source>
        <dbReference type="PROSITE" id="PS51549"/>
    </source>
</evidence>
<feature type="transmembrane region" description="Helical" evidence="2">
    <location>
        <begin position="12"/>
        <end position="30"/>
    </location>
</feature>
<dbReference type="Proteomes" id="UP000607311">
    <property type="component" value="Unassembled WGS sequence"/>
</dbReference>
<feature type="domain" description="DM13" evidence="3">
    <location>
        <begin position="77"/>
        <end position="191"/>
    </location>
</feature>
<evidence type="ECO:0000313" key="4">
    <source>
        <dbReference type="EMBL" id="GIJ35654.1"/>
    </source>
</evidence>
<evidence type="ECO:0000256" key="1">
    <source>
        <dbReference type="SAM" id="MobiDB-lite"/>
    </source>
</evidence>
<comment type="caution">
    <text evidence="4">The sequence shown here is derived from an EMBL/GenBank/DDBJ whole genome shotgun (WGS) entry which is preliminary data.</text>
</comment>
<keyword evidence="5" id="KW-1185">Reference proteome</keyword>
<feature type="region of interest" description="Disordered" evidence="1">
    <location>
        <begin position="50"/>
        <end position="74"/>
    </location>
</feature>
<evidence type="ECO:0000256" key="2">
    <source>
        <dbReference type="SAM" id="Phobius"/>
    </source>
</evidence>
<keyword evidence="2" id="KW-0812">Transmembrane</keyword>
<dbReference type="PROSITE" id="PS51549">
    <property type="entry name" value="DM13"/>
    <property type="match status" value="1"/>
</dbReference>
<dbReference type="EMBL" id="BOPD01000033">
    <property type="protein sequence ID" value="GIJ35654.1"/>
    <property type="molecule type" value="Genomic_DNA"/>
</dbReference>
<dbReference type="Pfam" id="PF10517">
    <property type="entry name" value="DM13"/>
    <property type="match status" value="1"/>
</dbReference>
<gene>
    <name evidence="4" type="ORF">Vse01_48020</name>
</gene>
<dbReference type="InterPro" id="IPR019545">
    <property type="entry name" value="DM13_domain"/>
</dbReference>
<organism evidence="4 5">
    <name type="scientific">Micromonospora sediminimaris</name>
    <dbReference type="NCBI Taxonomy" id="547162"/>
    <lineage>
        <taxon>Bacteria</taxon>
        <taxon>Bacillati</taxon>
        <taxon>Actinomycetota</taxon>
        <taxon>Actinomycetes</taxon>
        <taxon>Micromonosporales</taxon>
        <taxon>Micromonosporaceae</taxon>
        <taxon>Micromonospora</taxon>
    </lineage>
</organism>
<proteinExistence type="predicted"/>
<name>A0A9W5UTQ7_9ACTN</name>
<dbReference type="RefSeq" id="WP_093405034.1">
    <property type="nucleotide sequence ID" value="NZ_BOPD01000033.1"/>
</dbReference>
<keyword evidence="2" id="KW-1133">Transmembrane helix</keyword>
<dbReference type="OrthoDB" id="4751481at2"/>
<dbReference type="AlphaFoldDB" id="A0A9W5UTQ7"/>
<keyword evidence="2" id="KW-0472">Membrane</keyword>
<reference evidence="4" key="1">
    <citation type="submission" date="2021-01" db="EMBL/GenBank/DDBJ databases">
        <title>Whole genome shotgun sequence of Verrucosispora sediminis NBRC 107745.</title>
        <authorList>
            <person name="Komaki H."/>
            <person name="Tamura T."/>
        </authorList>
    </citation>
    <scope>NUCLEOTIDE SEQUENCE</scope>
    <source>
        <strain evidence="4">NBRC 107745</strain>
    </source>
</reference>